<organism evidence="1 2">
    <name type="scientific">Pseudomonas paraeruginosa</name>
    <dbReference type="NCBI Taxonomy" id="2994495"/>
    <lineage>
        <taxon>Bacteria</taxon>
        <taxon>Pseudomonadati</taxon>
        <taxon>Pseudomonadota</taxon>
        <taxon>Gammaproteobacteria</taxon>
        <taxon>Pseudomonadales</taxon>
        <taxon>Pseudomonadaceae</taxon>
        <taxon>Pseudomonas</taxon>
    </lineage>
</organism>
<evidence type="ECO:0000313" key="2">
    <source>
        <dbReference type="Proteomes" id="UP000238390"/>
    </source>
</evidence>
<keyword evidence="2" id="KW-1185">Reference proteome</keyword>
<dbReference type="AlphaFoldDB" id="A0A2R3IZU4"/>
<dbReference type="EMBL" id="CP027169">
    <property type="protein sequence ID" value="AVK07420.1"/>
    <property type="molecule type" value="Genomic_DNA"/>
</dbReference>
<name>A0A2R3IZU4_9PSED</name>
<sequence>MPASSNVCRQFQQGNRVACVAPGKLDPRFPALIATAVALFGGDGPYIEKPNELADFAHLFILRIAYQEQFWIQLRELIDQIFYLHREHILIVVTRVILARYHYIEGWARRDLVSKVSSGRLQSGE</sequence>
<gene>
    <name evidence="1" type="ORF">CSB93_6486</name>
</gene>
<dbReference type="Proteomes" id="UP000238390">
    <property type="component" value="Chromosome"/>
</dbReference>
<accession>A0A2R3IZU4</accession>
<reference evidence="1 2" key="1">
    <citation type="submission" date="2018-02" db="EMBL/GenBank/DDBJ databases">
        <title>FDA/CDC Antimicrobial Resistant Isolate Bank Genome Sequencing.</title>
        <authorList>
            <person name="Benahmed F.H."/>
            <person name="Lutgring J.D."/>
            <person name="Yoo B."/>
            <person name="Machado M."/>
            <person name="Brown A."/>
            <person name="McAllister G."/>
            <person name="Perry A."/>
            <person name="Halpin A.L."/>
            <person name="Vavikolanu K."/>
            <person name="Ott S."/>
            <person name="Zhao X."/>
            <person name="Tallon L.J."/>
            <person name="Sadzewicz L."/>
            <person name="Aluvathingal J."/>
            <person name="Nadendla S."/>
            <person name="Voskania-kordi A."/>
            <person name="Simonyan V."/>
            <person name="Patel J."/>
            <person name="Shawar R.M."/>
        </authorList>
    </citation>
    <scope>NUCLEOTIDE SEQUENCE [LARGE SCALE GENOMIC DNA]</scope>
    <source>
        <strain evidence="1 2">AR_0356</strain>
    </source>
</reference>
<proteinExistence type="predicted"/>
<evidence type="ECO:0000313" key="1">
    <source>
        <dbReference type="EMBL" id="AVK07420.1"/>
    </source>
</evidence>
<protein>
    <submittedName>
        <fullName evidence="1">Uncharacterized protein</fullName>
    </submittedName>
</protein>